<dbReference type="InterPro" id="IPR012340">
    <property type="entry name" value="NA-bd_OB-fold"/>
</dbReference>
<accession>A0ABD3P717</accession>
<protein>
    <recommendedName>
        <fullName evidence="1">RNB domain-containing protein</fullName>
    </recommendedName>
</protein>
<dbReference type="InterPro" id="IPR050180">
    <property type="entry name" value="RNR_Ribonuclease"/>
</dbReference>
<name>A0ABD3P717_9STRA</name>
<dbReference type="SUPFAM" id="SSF50249">
    <property type="entry name" value="Nucleic acid-binding proteins"/>
    <property type="match status" value="1"/>
</dbReference>
<keyword evidence="3" id="KW-1185">Reference proteome</keyword>
<proteinExistence type="predicted"/>
<dbReference type="PANTHER" id="PTHR23355">
    <property type="entry name" value="RIBONUCLEASE"/>
    <property type="match status" value="1"/>
</dbReference>
<evidence type="ECO:0000259" key="1">
    <source>
        <dbReference type="SMART" id="SM00955"/>
    </source>
</evidence>
<evidence type="ECO:0000313" key="2">
    <source>
        <dbReference type="EMBL" id="KAL3783970.1"/>
    </source>
</evidence>
<reference evidence="2 3" key="1">
    <citation type="journal article" date="2020" name="G3 (Bethesda)">
        <title>Improved Reference Genome for Cyclotella cryptica CCMP332, a Model for Cell Wall Morphogenesis, Salinity Adaptation, and Lipid Production in Diatoms (Bacillariophyta).</title>
        <authorList>
            <person name="Roberts W.R."/>
            <person name="Downey K.M."/>
            <person name="Ruck E.C."/>
            <person name="Traller J.C."/>
            <person name="Alverson A.J."/>
        </authorList>
    </citation>
    <scope>NUCLEOTIDE SEQUENCE [LARGE SCALE GENOMIC DNA]</scope>
    <source>
        <strain evidence="2 3">CCMP332</strain>
    </source>
</reference>
<gene>
    <name evidence="2" type="ORF">HJC23_013350</name>
</gene>
<dbReference type="Pfam" id="PF00773">
    <property type="entry name" value="RNB"/>
    <property type="match status" value="1"/>
</dbReference>
<organism evidence="2 3">
    <name type="scientific">Cyclotella cryptica</name>
    <dbReference type="NCBI Taxonomy" id="29204"/>
    <lineage>
        <taxon>Eukaryota</taxon>
        <taxon>Sar</taxon>
        <taxon>Stramenopiles</taxon>
        <taxon>Ochrophyta</taxon>
        <taxon>Bacillariophyta</taxon>
        <taxon>Coscinodiscophyceae</taxon>
        <taxon>Thalassiosirophycidae</taxon>
        <taxon>Stephanodiscales</taxon>
        <taxon>Stephanodiscaceae</taxon>
        <taxon>Cyclotella</taxon>
    </lineage>
</organism>
<dbReference type="AlphaFoldDB" id="A0ABD3P717"/>
<sequence length="952" mass="105295">MSSRNSIAGVTKNMRIRIHDWAARSCHLRIPRRRANPLHHKLLFLVSILLLSRNSSIALVVPVSLLTSHQNNVRRRWRNGACGGARRVLFCATCNLTLYSTAKNGDDSELSSSKKIHNNNEVKEILTKYGFGSRIFQLSNDSLSKRPMPSEIYENGSWKLCLIVGLKNPSLLSQVASNDIGSDRPPLLEVLVMNNDGVLQDQKLSMLDTLQSAFTSSWRSLQSDILPIEAAMQNLYNNRIANRSRPPSHHNRNTLTKKQIPKIASKSSNPPLVEELLRNLIKVGEDRISRMVDASLASDYLYKEFCSNTGSEGIIRRMVAAKVLTDDAMSGGRFKRRPCQFVSARYTSENGGQIQQVTLLNGGWVAVDPSVKAGTEGRKFASLAEDSVPSATKDSENISNVRIQPRVFTAADERVAHRLECLAMGDVWKEEGYGGENEEQRLELDVREALLRMNLPLNPEGATEALIRIGRWSESERDRSQRKKSTVEPWPPEVLEAARALARYENGRREMLAKKCFSAKSKNADLEGRVNLSLLPCVCIDAKRASFRDDSIGIRLRSSTGRNVNKAASKWEILIHIADVSDLYFHEEKANSNVIIPNEDGLNIQVLRQAAERRGQSRYDLPLGPLHLLPPVALEALSLSTNQNKVPNRCVTLWAYIDERNGKILEAGLERSVISSPLAMSFADATTLLTSGVDEIPSAMTNTKSVLAVAERNLSLWSTRHRQTNKAAEQRENRLATREKIAFELSTSVETERDDGAGGSFQRSRAHRLVDSSLDLYAFALGALMKRANEPIPRAAGSGADRGGRLGTAPLRRYIDGLAQRQALSVLCDYGIPLSPNECREAASAATQASNEITNLRSTKAINGSRKPLSQRNKHQISALHKLNRHLISTGGINNQRQVNAISTGRNNEIVIEGVGATARLKGVGNLVGGEKLLVQVLDIDPEKGWLDVRLA</sequence>
<dbReference type="EMBL" id="JABMIG020000247">
    <property type="protein sequence ID" value="KAL3783970.1"/>
    <property type="molecule type" value="Genomic_DNA"/>
</dbReference>
<dbReference type="PANTHER" id="PTHR23355:SF9">
    <property type="entry name" value="DIS3-LIKE EXONUCLEASE 2"/>
    <property type="match status" value="1"/>
</dbReference>
<dbReference type="InterPro" id="IPR001900">
    <property type="entry name" value="RNase_II/R"/>
</dbReference>
<evidence type="ECO:0000313" key="3">
    <source>
        <dbReference type="Proteomes" id="UP001516023"/>
    </source>
</evidence>
<dbReference type="Proteomes" id="UP001516023">
    <property type="component" value="Unassembled WGS sequence"/>
</dbReference>
<dbReference type="SMART" id="SM00955">
    <property type="entry name" value="RNB"/>
    <property type="match status" value="1"/>
</dbReference>
<feature type="domain" description="RNB" evidence="1">
    <location>
        <begin position="529"/>
        <end position="829"/>
    </location>
</feature>
<comment type="caution">
    <text evidence="2">The sequence shown here is derived from an EMBL/GenBank/DDBJ whole genome shotgun (WGS) entry which is preliminary data.</text>
</comment>